<evidence type="ECO:0000256" key="2">
    <source>
        <dbReference type="PROSITE-ProRule" id="PRU00168"/>
    </source>
</evidence>
<feature type="region of interest" description="Disordered" evidence="3">
    <location>
        <begin position="1169"/>
        <end position="1241"/>
    </location>
</feature>
<organism evidence="6">
    <name type="scientific">Eremomyces bilateralis CBS 781.70</name>
    <dbReference type="NCBI Taxonomy" id="1392243"/>
    <lineage>
        <taxon>Eukaryota</taxon>
        <taxon>Fungi</taxon>
        <taxon>Dikarya</taxon>
        <taxon>Ascomycota</taxon>
        <taxon>Pezizomycotina</taxon>
        <taxon>Dothideomycetes</taxon>
        <taxon>Dothideomycetes incertae sedis</taxon>
        <taxon>Eremomycetales</taxon>
        <taxon>Eremomycetaceae</taxon>
        <taxon>Eremomyces</taxon>
    </lineage>
</organism>
<feature type="region of interest" description="Disordered" evidence="3">
    <location>
        <begin position="45"/>
        <end position="89"/>
    </location>
</feature>
<feature type="compositionally biased region" description="Polar residues" evidence="3">
    <location>
        <begin position="944"/>
        <end position="963"/>
    </location>
</feature>
<feature type="compositionally biased region" description="Low complexity" evidence="3">
    <location>
        <begin position="1014"/>
        <end position="1026"/>
    </location>
</feature>
<feature type="region of interest" description="Disordered" evidence="3">
    <location>
        <begin position="905"/>
        <end position="1048"/>
    </location>
</feature>
<feature type="compositionally biased region" description="Basic and acidic residues" evidence="3">
    <location>
        <begin position="171"/>
        <end position="181"/>
    </location>
</feature>
<feature type="region of interest" description="Disordered" evidence="3">
    <location>
        <begin position="1434"/>
        <end position="1475"/>
    </location>
</feature>
<evidence type="ECO:0000259" key="5">
    <source>
        <dbReference type="PROSITE" id="PS50212"/>
    </source>
</evidence>
<feature type="compositionally biased region" description="Polar residues" evidence="3">
    <location>
        <begin position="1175"/>
        <end position="1185"/>
    </location>
</feature>
<dbReference type="Pfam" id="PF00618">
    <property type="entry name" value="RasGEF_N"/>
    <property type="match status" value="1"/>
</dbReference>
<proteinExistence type="predicted"/>
<dbReference type="InterPro" id="IPR036964">
    <property type="entry name" value="RASGEF_cat_dom_sf"/>
</dbReference>
<feature type="compositionally biased region" description="Acidic residues" evidence="3">
    <location>
        <begin position="1389"/>
        <end position="1399"/>
    </location>
</feature>
<dbReference type="PANTHER" id="PTHR23113">
    <property type="entry name" value="GUANINE NUCLEOTIDE EXCHANGE FACTOR"/>
    <property type="match status" value="1"/>
</dbReference>
<feature type="compositionally biased region" description="Basic and acidic residues" evidence="3">
    <location>
        <begin position="141"/>
        <end position="150"/>
    </location>
</feature>
<feature type="compositionally biased region" description="Basic and acidic residues" evidence="3">
    <location>
        <begin position="858"/>
        <end position="870"/>
    </location>
</feature>
<feature type="domain" description="N-terminal Ras-GEF" evidence="5">
    <location>
        <begin position="364"/>
        <end position="491"/>
    </location>
</feature>
<feature type="region of interest" description="Disordered" evidence="3">
    <location>
        <begin position="1362"/>
        <end position="1381"/>
    </location>
</feature>
<feature type="compositionally biased region" description="Low complexity" evidence="3">
    <location>
        <begin position="317"/>
        <end position="326"/>
    </location>
</feature>
<keyword evidence="1 2" id="KW-0344">Guanine-nucleotide releasing factor</keyword>
<dbReference type="GO" id="GO:0007265">
    <property type="term" value="P:Ras protein signal transduction"/>
    <property type="evidence" value="ECO:0007669"/>
    <property type="project" value="TreeGrafter"/>
</dbReference>
<feature type="compositionally biased region" description="Basic residues" evidence="3">
    <location>
        <begin position="59"/>
        <end position="70"/>
    </location>
</feature>
<feature type="region of interest" description="Disordered" evidence="3">
    <location>
        <begin position="637"/>
        <end position="680"/>
    </location>
</feature>
<dbReference type="OrthoDB" id="10254377at2759"/>
<dbReference type="InterPro" id="IPR001895">
    <property type="entry name" value="RASGEF_cat_dom"/>
</dbReference>
<evidence type="ECO:0008006" key="9">
    <source>
        <dbReference type="Google" id="ProtNLM"/>
    </source>
</evidence>
<dbReference type="CDD" id="cd06224">
    <property type="entry name" value="REM"/>
    <property type="match status" value="1"/>
</dbReference>
<dbReference type="SMART" id="SM00147">
    <property type="entry name" value="RasGEF"/>
    <property type="match status" value="1"/>
</dbReference>
<feature type="region of interest" description="Disordered" evidence="3">
    <location>
        <begin position="849"/>
        <end position="876"/>
    </location>
</feature>
<dbReference type="PROSITE" id="PS50212">
    <property type="entry name" value="RASGEF_NTER"/>
    <property type="match status" value="1"/>
</dbReference>
<feature type="domain" description="Ras-GEF" evidence="4">
    <location>
        <begin position="1488"/>
        <end position="1735"/>
    </location>
</feature>
<feature type="compositionally biased region" description="Polar residues" evidence="3">
    <location>
        <begin position="775"/>
        <end position="796"/>
    </location>
</feature>
<keyword evidence="7" id="KW-1185">Reference proteome</keyword>
<reference evidence="8" key="2">
    <citation type="submission" date="2020-04" db="EMBL/GenBank/DDBJ databases">
        <authorList>
            <consortium name="NCBI Genome Project"/>
        </authorList>
    </citation>
    <scope>NUCLEOTIDE SEQUENCE</scope>
    <source>
        <strain evidence="8">CBS 781.70</strain>
    </source>
</reference>
<feature type="compositionally biased region" description="Pro residues" evidence="3">
    <location>
        <begin position="1442"/>
        <end position="1452"/>
    </location>
</feature>
<sequence>MDRVGNGQDQDGFHQGMDAASAVATAGATSIDSGAAAVVDAGKPDVTKPIATTSSSIKSPRRNPSLKRTKNSAEDLRARRGGSSGNIAPDAVATARAGRNFTVGNVGNNGIIYLRPVIRPGAQRTRPAPPPFVFPPIPPPDEARDLRTRPSSDAGIEGLYTGFCTPLPGQTREEEPGHEDPQSIAQSSPFSGSHNRAHSFSTVDEHAQAQLQERGQSIKVVIHRPSLHRPKTADTGPLPVLEVPIPHYRLGTPQFNQDTTVLRSSVYTRASVIEDPRSSVFSRNGHERLFPSPPVMAYSSYISGRELEAPSITRQLSSRSRTSGRPSPLPPASERASKIVIVPELYDALTLNPDDPTSVRFAPSSGNIVAATPSRLIAHITSPSFLDYELLSDFFLTFRAFMASHDLIAHLIARMRWAVDRADDFGRIVRVRTFVAVRHWILNYFVDDFMPDYRLRSQFCMLTNGLYEYLRNRVSGGGGDQKIIGELKKCWRRTCSQYWDDGVAIGFDAPDNDIHAGPRDGTDGFTTKVEASQFVMSKQQNGNRPMQLTGILVNRSAGIGESEGVRSLKSLYHTPQHSLTSGVPWSAPTVEGVPISPSSERSIQALSCSIPMRPVYRVDHGGDIPLYPHPVQIPPGSATIGQAAPRASRPARTHKRSGSFSDALRDNRAPLATPKRSPEEAQAVAQALPGSLIRGAIFQPDSPYVEVRVGASIKSMRSYADVLLVDPTDPNSVKQPVATGPGMKKLLGTVRRALTSKHPPVPVTPRSGTHIEFSAPSTNKVSRAGTTASVSTTARTPSKKRARGRKQVRIDMLSARAGESFRKAITIQMELENTGLERGFRSRNLHAPRDSFQLQEPHAPEDHTRNRKTADAVTAGSRSIVIMDDTGGPEVPWMSGALPPSTLATESLVGSRRPSMPKRSTSLPKHATSGSRAMSIDQVIETGLDNTTSPGESPLLTKNSSGSRVVESRRPTGYPRNRLRKHRSASSSQLRYPSYHSGEADHRAPLSFATSGISEQQSQAQSQSSENDPFFLENTPMRPLRRRPGGDLRAVDNVHDLEPVTDRPRSAGSLSNLTHSVTNSFAVSPLEPGGLSLETELARQFIKEKSSVGTGSPDPSKLRRSISLVDTHSSQQNLRPSFEAEVAKLAALPDDASDDGGIESALLKLEGKYEKRASDMSQSDPSSTPVGKPSAWEPSPLGLDPSEEEERMRHRNEQVIDLDNQKPILQRLSSDPLPPETQGDSIYQVSYSSGHDLPSRVVPTVSVAARSEDSYSSVPLLERGLSGIVTRPPKSSPRIDPRKQNAPQDQSTITIDAVDLTPQQGSAASSMEHIEKTDSMRRIPKGETLPSSFQTRGSFLLDDHEALTDGSRSSGDLVGNSEDASQRVRSFFDDEPADDDEDGGNSMFTHPLRFPPTPPFSDDQSKRLALPVEPKDQRIVQVQSPHSPPTDLPPTTPTSRRKHPQPALRVPSAPSSRVPSIPPHLPFILTHDAEYLTQQFTIIEKDALDEIDWKELIELRWKQSSPSIRDWVDYLRTQTPRGVDVVIARFNIMVKWAVSELILTESLDERVHCIVQYIRIAAHARQIRNYATMYQITIALLSSDVSRMKRTWDAVPAADLEVLTELERLVQPVRNFHNLRMEMETAAVEKGCIPFIGIYTRDLVYNAQKPAFITSAPQNPAGEPLVNFERHHIAAAIVKSLLRLLEASSKYQFHPDPVVIGKCLWITALGDEEITAMSRLRE</sequence>
<feature type="compositionally biased region" description="Pro residues" evidence="3">
    <location>
        <begin position="127"/>
        <end position="140"/>
    </location>
</feature>
<evidence type="ECO:0000256" key="1">
    <source>
        <dbReference type="ARBA" id="ARBA00022658"/>
    </source>
</evidence>
<feature type="region of interest" description="Disordered" evidence="3">
    <location>
        <begin position="1282"/>
        <end position="1350"/>
    </location>
</feature>
<accession>A0A6G1FTB1</accession>
<evidence type="ECO:0000259" key="4">
    <source>
        <dbReference type="PROSITE" id="PS50009"/>
    </source>
</evidence>
<evidence type="ECO:0000313" key="6">
    <source>
        <dbReference type="EMBL" id="KAF1809027.1"/>
    </source>
</evidence>
<feature type="region of interest" description="Disordered" evidence="3">
    <location>
        <begin position="756"/>
        <end position="804"/>
    </location>
</feature>
<gene>
    <name evidence="6 8" type="ORF">P152DRAFT_476794</name>
</gene>
<name>A0A6G1FTB1_9PEZI</name>
<feature type="compositionally biased region" description="Low complexity" evidence="3">
    <location>
        <begin position="1465"/>
        <end position="1475"/>
    </location>
</feature>
<feature type="region of interest" description="Disordered" evidence="3">
    <location>
        <begin position="312"/>
        <end position="334"/>
    </location>
</feature>
<evidence type="ECO:0000313" key="8">
    <source>
        <dbReference type="RefSeq" id="XP_033530658.1"/>
    </source>
</evidence>
<dbReference type="SMART" id="SM00229">
    <property type="entry name" value="RasGEFN"/>
    <property type="match status" value="1"/>
</dbReference>
<dbReference type="Gene3D" id="1.10.840.10">
    <property type="entry name" value="Ras guanine-nucleotide exchange factors catalytic domain"/>
    <property type="match status" value="1"/>
</dbReference>
<reference evidence="8" key="3">
    <citation type="submission" date="2025-04" db="UniProtKB">
        <authorList>
            <consortium name="RefSeq"/>
        </authorList>
    </citation>
    <scope>IDENTIFICATION</scope>
    <source>
        <strain evidence="8">CBS 781.70</strain>
    </source>
</reference>
<dbReference type="EMBL" id="ML975176">
    <property type="protein sequence ID" value="KAF1809027.1"/>
    <property type="molecule type" value="Genomic_DNA"/>
</dbReference>
<dbReference type="RefSeq" id="XP_033530658.1">
    <property type="nucleotide sequence ID" value="XM_033681539.1"/>
</dbReference>
<dbReference type="PROSITE" id="PS50009">
    <property type="entry name" value="RASGEF_CAT"/>
    <property type="match status" value="1"/>
</dbReference>
<feature type="compositionally biased region" description="Polar residues" evidence="3">
    <location>
        <begin position="1301"/>
        <end position="1310"/>
    </location>
</feature>
<dbReference type="GeneID" id="54422109"/>
<dbReference type="Pfam" id="PF00617">
    <property type="entry name" value="RasGEF"/>
    <property type="match status" value="1"/>
</dbReference>
<dbReference type="GO" id="GO:0005085">
    <property type="term" value="F:guanyl-nucleotide exchange factor activity"/>
    <property type="evidence" value="ECO:0007669"/>
    <property type="project" value="UniProtKB-KW"/>
</dbReference>
<dbReference type="PANTHER" id="PTHR23113:SF363">
    <property type="entry name" value="PROTEIN SON OF SEVENLESS"/>
    <property type="match status" value="1"/>
</dbReference>
<feature type="compositionally biased region" description="Basic and acidic residues" evidence="3">
    <location>
        <begin position="1328"/>
        <end position="1341"/>
    </location>
</feature>
<evidence type="ECO:0000313" key="7">
    <source>
        <dbReference type="Proteomes" id="UP000504638"/>
    </source>
</evidence>
<evidence type="ECO:0000256" key="3">
    <source>
        <dbReference type="SAM" id="MobiDB-lite"/>
    </source>
</evidence>
<feature type="compositionally biased region" description="Polar residues" evidence="3">
    <location>
        <begin position="918"/>
        <end position="932"/>
    </location>
</feature>
<feature type="compositionally biased region" description="Polar residues" evidence="3">
    <location>
        <begin position="183"/>
        <end position="197"/>
    </location>
</feature>
<feature type="region of interest" description="Disordered" evidence="3">
    <location>
        <begin position="1389"/>
        <end position="1421"/>
    </location>
</feature>
<dbReference type="InterPro" id="IPR008937">
    <property type="entry name" value="Ras-like_GEF"/>
</dbReference>
<dbReference type="InterPro" id="IPR023578">
    <property type="entry name" value="Ras_GEF_dom_sf"/>
</dbReference>
<dbReference type="SUPFAM" id="SSF48366">
    <property type="entry name" value="Ras GEF"/>
    <property type="match status" value="1"/>
</dbReference>
<dbReference type="Proteomes" id="UP000504638">
    <property type="component" value="Unplaced"/>
</dbReference>
<feature type="region of interest" description="Disordered" evidence="3">
    <location>
        <begin position="122"/>
        <end position="197"/>
    </location>
</feature>
<dbReference type="Gene3D" id="1.20.870.10">
    <property type="entry name" value="Son of sevenless (SoS) protein Chain: S domain 1"/>
    <property type="match status" value="1"/>
</dbReference>
<protein>
    <recommendedName>
        <fullName evidence="9">Ras GEF</fullName>
    </recommendedName>
</protein>
<reference evidence="6 8" key="1">
    <citation type="submission" date="2020-01" db="EMBL/GenBank/DDBJ databases">
        <authorList>
            <consortium name="DOE Joint Genome Institute"/>
            <person name="Haridas S."/>
            <person name="Albert R."/>
            <person name="Binder M."/>
            <person name="Bloem J."/>
            <person name="Labutti K."/>
            <person name="Salamov A."/>
            <person name="Andreopoulos B."/>
            <person name="Baker S.E."/>
            <person name="Barry K."/>
            <person name="Bills G."/>
            <person name="Bluhm B.H."/>
            <person name="Cannon C."/>
            <person name="Castanera R."/>
            <person name="Culley D.E."/>
            <person name="Daum C."/>
            <person name="Ezra D."/>
            <person name="Gonzalez J.B."/>
            <person name="Henrissat B."/>
            <person name="Kuo A."/>
            <person name="Liang C."/>
            <person name="Lipzen A."/>
            <person name="Lutzoni F."/>
            <person name="Magnuson J."/>
            <person name="Mondo S."/>
            <person name="Nolan M."/>
            <person name="Ohm R."/>
            <person name="Pangilinan J."/>
            <person name="Park H.-J."/>
            <person name="Ramirez L."/>
            <person name="Alfaro M."/>
            <person name="Sun H."/>
            <person name="Tritt A."/>
            <person name="Yoshinaga Y."/>
            <person name="Zwiers L.-H."/>
            <person name="Turgeon B.G."/>
            <person name="Goodwin S.B."/>
            <person name="Spatafora J.W."/>
            <person name="Crous P.W."/>
            <person name="Grigoriev I.V."/>
        </authorList>
    </citation>
    <scope>NUCLEOTIDE SEQUENCE</scope>
    <source>
        <strain evidence="6 8">CBS 781.70</strain>
    </source>
</reference>
<dbReference type="GO" id="GO:0005886">
    <property type="term" value="C:plasma membrane"/>
    <property type="evidence" value="ECO:0007669"/>
    <property type="project" value="TreeGrafter"/>
</dbReference>
<dbReference type="InterPro" id="IPR000651">
    <property type="entry name" value="Ras-like_Gua-exchang_fac_N"/>
</dbReference>